<organism evidence="6 7">
    <name type="scientific">Marinobacter mobilis</name>
    <dbReference type="NCBI Taxonomy" id="488533"/>
    <lineage>
        <taxon>Bacteria</taxon>
        <taxon>Pseudomonadati</taxon>
        <taxon>Pseudomonadota</taxon>
        <taxon>Gammaproteobacteria</taxon>
        <taxon>Pseudomonadales</taxon>
        <taxon>Marinobacteraceae</taxon>
        <taxon>Marinobacter</taxon>
    </lineage>
</organism>
<evidence type="ECO:0000313" key="7">
    <source>
        <dbReference type="Proteomes" id="UP000199675"/>
    </source>
</evidence>
<evidence type="ECO:0000256" key="1">
    <source>
        <dbReference type="ARBA" id="ARBA00023015"/>
    </source>
</evidence>
<dbReference type="SUPFAM" id="SSF46689">
    <property type="entry name" value="Homeodomain-like"/>
    <property type="match status" value="1"/>
</dbReference>
<dbReference type="InterPro" id="IPR036271">
    <property type="entry name" value="Tet_transcr_reg_TetR-rel_C_sf"/>
</dbReference>
<keyword evidence="3" id="KW-0804">Transcription</keyword>
<dbReference type="AlphaFoldDB" id="A0A1H2VF04"/>
<feature type="DNA-binding region" description="H-T-H motif" evidence="4">
    <location>
        <begin position="24"/>
        <end position="43"/>
    </location>
</feature>
<gene>
    <name evidence="6" type="ORF">SAMN04487960_103431</name>
</gene>
<dbReference type="Proteomes" id="UP000199675">
    <property type="component" value="Unassembled WGS sequence"/>
</dbReference>
<dbReference type="InterPro" id="IPR009057">
    <property type="entry name" value="Homeodomain-like_sf"/>
</dbReference>
<accession>A0A1H2VF04</accession>
<dbReference type="EMBL" id="FNNE01000003">
    <property type="protein sequence ID" value="SDW66935.1"/>
    <property type="molecule type" value="Genomic_DNA"/>
</dbReference>
<dbReference type="OrthoDB" id="116240at2"/>
<dbReference type="GO" id="GO:0003677">
    <property type="term" value="F:DNA binding"/>
    <property type="evidence" value="ECO:0007669"/>
    <property type="project" value="UniProtKB-UniRule"/>
</dbReference>
<feature type="domain" description="HTH tetR-type" evidence="5">
    <location>
        <begin position="1"/>
        <end position="61"/>
    </location>
</feature>
<protein>
    <submittedName>
        <fullName evidence="6">Transcriptional regulator, TetR family</fullName>
    </submittedName>
</protein>
<reference evidence="6 7" key="1">
    <citation type="submission" date="2016-10" db="EMBL/GenBank/DDBJ databases">
        <authorList>
            <person name="de Groot N.N."/>
        </authorList>
    </citation>
    <scope>NUCLEOTIDE SEQUENCE [LARGE SCALE GENOMIC DNA]</scope>
    <source>
        <strain evidence="6 7">CGMCC 1.7059</strain>
    </source>
</reference>
<evidence type="ECO:0000259" key="5">
    <source>
        <dbReference type="PROSITE" id="PS50977"/>
    </source>
</evidence>
<keyword evidence="2 4" id="KW-0238">DNA-binding</keyword>
<dbReference type="SUPFAM" id="SSF48498">
    <property type="entry name" value="Tetracyclin repressor-like, C-terminal domain"/>
    <property type="match status" value="1"/>
</dbReference>
<dbReference type="PANTHER" id="PTHR47506:SF1">
    <property type="entry name" value="HTH-TYPE TRANSCRIPTIONAL REGULATOR YJDC"/>
    <property type="match status" value="1"/>
</dbReference>
<dbReference type="PANTHER" id="PTHR47506">
    <property type="entry name" value="TRANSCRIPTIONAL REGULATORY PROTEIN"/>
    <property type="match status" value="1"/>
</dbReference>
<dbReference type="Pfam" id="PF00440">
    <property type="entry name" value="TetR_N"/>
    <property type="match status" value="1"/>
</dbReference>
<evidence type="ECO:0000256" key="4">
    <source>
        <dbReference type="PROSITE-ProRule" id="PRU00335"/>
    </source>
</evidence>
<dbReference type="InterPro" id="IPR011075">
    <property type="entry name" value="TetR_C"/>
</dbReference>
<dbReference type="RefSeq" id="WP_091812228.1">
    <property type="nucleotide sequence ID" value="NZ_FNNE01000003.1"/>
</dbReference>
<sequence length="189" mass="21193">MGRKQDLVDTALRLFYEHGIHAIGINQVLQEAGVAKQTLYNHFESKDSLVEAAVEHRDNLIFSWLETRMNSRPAGEEALLEMFDAVHDWFNNREPALPRFCGCFFINACGEYSDPEHPVHKRCAVHKARVFELLKMHAEKVCCSQAEAEQLANALFLLKEGAIVKAHVEGDLDAALKAKAIASGMILPH</sequence>
<dbReference type="Pfam" id="PF16925">
    <property type="entry name" value="TetR_C_13"/>
    <property type="match status" value="1"/>
</dbReference>
<dbReference type="STRING" id="488533.SAMN04487960_103431"/>
<keyword evidence="1" id="KW-0805">Transcription regulation</keyword>
<dbReference type="Gene3D" id="1.10.357.10">
    <property type="entry name" value="Tetracycline Repressor, domain 2"/>
    <property type="match status" value="1"/>
</dbReference>
<name>A0A1H2VF04_9GAMM</name>
<evidence type="ECO:0000256" key="3">
    <source>
        <dbReference type="ARBA" id="ARBA00023163"/>
    </source>
</evidence>
<dbReference type="PRINTS" id="PR00455">
    <property type="entry name" value="HTHTETR"/>
</dbReference>
<dbReference type="PROSITE" id="PS50977">
    <property type="entry name" value="HTH_TETR_2"/>
    <property type="match status" value="1"/>
</dbReference>
<evidence type="ECO:0000313" key="6">
    <source>
        <dbReference type="EMBL" id="SDW66935.1"/>
    </source>
</evidence>
<proteinExistence type="predicted"/>
<keyword evidence="7" id="KW-1185">Reference proteome</keyword>
<dbReference type="InterPro" id="IPR001647">
    <property type="entry name" value="HTH_TetR"/>
</dbReference>
<evidence type="ECO:0000256" key="2">
    <source>
        <dbReference type="ARBA" id="ARBA00023125"/>
    </source>
</evidence>